<feature type="modified residue" description="4-aspartylphosphate" evidence="1">
    <location>
        <position position="13"/>
    </location>
</feature>
<keyword evidence="1" id="KW-0597">Phosphoprotein</keyword>
<name>A0A974P777_9CAUL</name>
<accession>A0A974P777</accession>
<dbReference type="GO" id="GO:0000160">
    <property type="term" value="P:phosphorelay signal transduction system"/>
    <property type="evidence" value="ECO:0007669"/>
    <property type="project" value="InterPro"/>
</dbReference>
<evidence type="ECO:0000256" key="1">
    <source>
        <dbReference type="PROSITE-ProRule" id="PRU00169"/>
    </source>
</evidence>
<dbReference type="InterPro" id="IPR011006">
    <property type="entry name" value="CheY-like_superfamily"/>
</dbReference>
<dbReference type="AlphaFoldDB" id="A0A974P777"/>
<dbReference type="InterPro" id="IPR001789">
    <property type="entry name" value="Sig_transdc_resp-reg_receiver"/>
</dbReference>
<feature type="domain" description="Response regulatory" evidence="2">
    <location>
        <begin position="1"/>
        <end position="46"/>
    </location>
</feature>
<proteinExistence type="predicted"/>
<dbReference type="Gene3D" id="3.40.50.2300">
    <property type="match status" value="1"/>
</dbReference>
<dbReference type="EMBL" id="CP068570">
    <property type="protein sequence ID" value="QQZ52043.1"/>
    <property type="molecule type" value="Genomic_DNA"/>
</dbReference>
<gene>
    <name evidence="3" type="ORF">JKL49_20590</name>
</gene>
<dbReference type="SUPFAM" id="SSF52172">
    <property type="entry name" value="CheY-like"/>
    <property type="match status" value="1"/>
</dbReference>
<evidence type="ECO:0000313" key="3">
    <source>
        <dbReference type="EMBL" id="QQZ52043.1"/>
    </source>
</evidence>
<reference evidence="3" key="1">
    <citation type="submission" date="2021-01" db="EMBL/GenBank/DDBJ databases">
        <title>Genome sequence of Phenylobacterium sp. 20VBR1 isolated from a valley glaceir, Ny-Alesund, Svalbard.</title>
        <authorList>
            <person name="Thomas F.A."/>
            <person name="Krishnan K.P."/>
            <person name="Sinha R.K."/>
        </authorList>
    </citation>
    <scope>NUCLEOTIDE SEQUENCE</scope>
    <source>
        <strain evidence="3">20VBR1</strain>
    </source>
</reference>
<protein>
    <recommendedName>
        <fullName evidence="2">Response regulatory domain-containing protein</fullName>
    </recommendedName>
</protein>
<evidence type="ECO:0000259" key="2">
    <source>
        <dbReference type="PROSITE" id="PS50110"/>
    </source>
</evidence>
<organism evidence="3">
    <name type="scientific">Phenylobacterium glaciei</name>
    <dbReference type="NCBI Taxonomy" id="2803784"/>
    <lineage>
        <taxon>Bacteria</taxon>
        <taxon>Pseudomonadati</taxon>
        <taxon>Pseudomonadota</taxon>
        <taxon>Alphaproteobacteria</taxon>
        <taxon>Caulobacterales</taxon>
        <taxon>Caulobacteraceae</taxon>
        <taxon>Phenylobacterium</taxon>
    </lineage>
</organism>
<sequence length="46" mass="5449">MLRHRCPHIIFTDSAMPVMDGLELVRSIRRAAIYPDPWCPTPRSRW</sequence>
<dbReference type="PROSITE" id="PS50110">
    <property type="entry name" value="RESPONSE_REGULATORY"/>
    <property type="match status" value="1"/>
</dbReference>